<reference evidence="2 3" key="1">
    <citation type="submission" date="2014-07" db="EMBL/GenBank/DDBJ databases">
        <title>Genome Sequence of Rhodococcus opacus Strain R7, a Biodegrader of Mono- and Polycyclic Aromatic Hydrocarbons.</title>
        <authorList>
            <person name="Di Gennaro P."/>
            <person name="Zampolli J."/>
            <person name="Presti I."/>
            <person name="Cappelletti M."/>
            <person name="D'Ursi P."/>
            <person name="Orro A."/>
            <person name="Mezzelani A."/>
            <person name="Milanesi L."/>
        </authorList>
    </citation>
    <scope>NUCLEOTIDE SEQUENCE [LARGE SCALE GENOMIC DNA]</scope>
    <source>
        <strain evidence="2 3">R7</strain>
        <plasmid evidence="2">pPDG1</plasmid>
    </source>
</reference>
<keyword evidence="2" id="KW-0614">Plasmid</keyword>
<sequence>MRPEHVDRDPAPIRPADRLLLNRGYAFAPTVDATDAAGGPAPLVGRNPSPVRHHARRDRMSKYGVVMLST</sequence>
<name>A0A076EZ87_RHOOP</name>
<dbReference type="Proteomes" id="UP000028488">
    <property type="component" value="Plasmid pPDG1"/>
</dbReference>
<accession>A0A076EZ87</accession>
<feature type="region of interest" description="Disordered" evidence="1">
    <location>
        <begin position="33"/>
        <end position="70"/>
    </location>
</feature>
<proteinExistence type="predicted"/>
<geneLocation type="plasmid" evidence="2 3">
    <name>pPDG1</name>
</geneLocation>
<dbReference type="AlphaFoldDB" id="A0A076EZ87"/>
<organism evidence="2 3">
    <name type="scientific">Rhodococcus opacus</name>
    <name type="common">Nocardia opaca</name>
    <dbReference type="NCBI Taxonomy" id="37919"/>
    <lineage>
        <taxon>Bacteria</taxon>
        <taxon>Bacillati</taxon>
        <taxon>Actinomycetota</taxon>
        <taxon>Actinomycetes</taxon>
        <taxon>Mycobacteriales</taxon>
        <taxon>Nocardiaceae</taxon>
        <taxon>Rhodococcus</taxon>
    </lineage>
</organism>
<protein>
    <submittedName>
        <fullName evidence="2">Uncharacterized protein</fullName>
    </submittedName>
</protein>
<evidence type="ECO:0000256" key="1">
    <source>
        <dbReference type="SAM" id="MobiDB-lite"/>
    </source>
</evidence>
<dbReference type="EMBL" id="CP008948">
    <property type="protein sequence ID" value="AII10748.1"/>
    <property type="molecule type" value="Genomic_DNA"/>
</dbReference>
<evidence type="ECO:0000313" key="2">
    <source>
        <dbReference type="EMBL" id="AII10748.1"/>
    </source>
</evidence>
<gene>
    <name evidence="2" type="ORF">EP51_41850</name>
</gene>
<evidence type="ECO:0000313" key="3">
    <source>
        <dbReference type="Proteomes" id="UP000028488"/>
    </source>
</evidence>